<dbReference type="PROSITE" id="PS51257">
    <property type="entry name" value="PROKAR_LIPOPROTEIN"/>
    <property type="match status" value="1"/>
</dbReference>
<proteinExistence type="predicted"/>
<keyword evidence="2" id="KW-1185">Reference proteome</keyword>
<name>A0A4Q0VMT6_9BACI</name>
<dbReference type="RefSeq" id="WP_129080420.1">
    <property type="nucleotide sequence ID" value="NZ_QOUX01000047.1"/>
</dbReference>
<accession>A0A4Q0VMT6</accession>
<evidence type="ECO:0000313" key="2">
    <source>
        <dbReference type="Proteomes" id="UP000290649"/>
    </source>
</evidence>
<dbReference type="AlphaFoldDB" id="A0A4Q0VMT6"/>
<sequence length="102" mass="10780">MKILMISLSIATLLLGGIVGCGVNEPFTGEDTTNTQEGQVTGQTEFKGGNGQIDQGMITGQRNGSGQVGITDDDGTVQEIIDHLEAIEGVQEVQVLFFQNKP</sequence>
<evidence type="ECO:0000313" key="1">
    <source>
        <dbReference type="EMBL" id="RXI96443.1"/>
    </source>
</evidence>
<protein>
    <submittedName>
        <fullName evidence="1">Uncharacterized protein</fullName>
    </submittedName>
</protein>
<comment type="caution">
    <text evidence="1">The sequence shown here is derived from an EMBL/GenBank/DDBJ whole genome shotgun (WGS) entry which is preliminary data.</text>
</comment>
<reference evidence="1 2" key="1">
    <citation type="journal article" date="2019" name="Int. J. Syst. Evol. Microbiol.">
        <title>Anaerobacillus alkaliphilus sp. nov., a novel alkaliphilic and moderately halophilic bacterium.</title>
        <authorList>
            <person name="Borsodi A.K."/>
            <person name="Aszalos J.M."/>
            <person name="Bihari P."/>
            <person name="Nagy I."/>
            <person name="Schumann P."/>
            <person name="Sproer C."/>
            <person name="Kovacs A.L."/>
            <person name="Boka K."/>
            <person name="Dobosy P."/>
            <person name="Ovari M."/>
            <person name="Szili-Kovacs T."/>
            <person name="Toth E."/>
        </authorList>
    </citation>
    <scope>NUCLEOTIDE SEQUENCE [LARGE SCALE GENOMIC DNA]</scope>
    <source>
        <strain evidence="1 2">B16-10</strain>
    </source>
</reference>
<gene>
    <name evidence="1" type="ORF">DS745_22285</name>
</gene>
<dbReference type="Proteomes" id="UP000290649">
    <property type="component" value="Unassembled WGS sequence"/>
</dbReference>
<organism evidence="1 2">
    <name type="scientific">Anaerobacillus alkaliphilus</name>
    <dbReference type="NCBI Taxonomy" id="1548597"/>
    <lineage>
        <taxon>Bacteria</taxon>
        <taxon>Bacillati</taxon>
        <taxon>Bacillota</taxon>
        <taxon>Bacilli</taxon>
        <taxon>Bacillales</taxon>
        <taxon>Bacillaceae</taxon>
        <taxon>Anaerobacillus</taxon>
    </lineage>
</organism>
<dbReference type="OrthoDB" id="2988958at2"/>
<dbReference type="EMBL" id="QOUX01000047">
    <property type="protein sequence ID" value="RXI96443.1"/>
    <property type="molecule type" value="Genomic_DNA"/>
</dbReference>